<keyword evidence="1" id="KW-1133">Transmembrane helix</keyword>
<accession>A0ABW9P8Q5</accession>
<sequence length="214" mass="24700">MPSQIKTGVNFFILIILIGLAGTNLLTSSNPLFLDVYTNIFDPFLISLGLFPTVLIASVINLEYRVNDVLLIRTHQVIAFQMMLKSFFIIVPLWLSWILTFSFTVLFSEVKTIFLQNFSLIMFASLYVLFVIIFLVAIELNLYLFTNSKLVSFLITIAINFISFFLYKAKIMTFIFYFSTPELAIDFAQRMLLMIILITFLGFNMVKLSLRKDL</sequence>
<gene>
    <name evidence="2" type="ORF">FHL03_08950</name>
</gene>
<feature type="transmembrane region" description="Helical" evidence="1">
    <location>
        <begin position="87"/>
        <end position="107"/>
    </location>
</feature>
<protein>
    <recommendedName>
        <fullName evidence="4">Beta-carotene 15,15'-monooxygenase</fullName>
    </recommendedName>
</protein>
<proteinExistence type="predicted"/>
<evidence type="ECO:0000313" key="2">
    <source>
        <dbReference type="EMBL" id="MQS45611.1"/>
    </source>
</evidence>
<dbReference type="EMBL" id="VDFN01000008">
    <property type="protein sequence ID" value="MQS45611.1"/>
    <property type="molecule type" value="Genomic_DNA"/>
</dbReference>
<dbReference type="RefSeq" id="WP_192917681.1">
    <property type="nucleotide sequence ID" value="NZ_VDFN01000008.1"/>
</dbReference>
<name>A0ABW9P8Q5_9LACO</name>
<evidence type="ECO:0000313" key="3">
    <source>
        <dbReference type="Proteomes" id="UP000436655"/>
    </source>
</evidence>
<evidence type="ECO:0008006" key="4">
    <source>
        <dbReference type="Google" id="ProtNLM"/>
    </source>
</evidence>
<dbReference type="Proteomes" id="UP000436655">
    <property type="component" value="Unassembled WGS sequence"/>
</dbReference>
<comment type="caution">
    <text evidence="2">The sequence shown here is derived from an EMBL/GenBank/DDBJ whole genome shotgun (WGS) entry which is preliminary data.</text>
</comment>
<evidence type="ECO:0000256" key="1">
    <source>
        <dbReference type="SAM" id="Phobius"/>
    </source>
</evidence>
<reference evidence="2 3" key="1">
    <citation type="journal article" date="2019" name="Syst. Appl. Microbiol.">
        <title>Polyphasic characterization of two novel Lactobacillus spp. isolated from blown salami packages: Description of Lactobacillus halodurans sp. nov. and Lactobacillus salsicarnum sp. nov.</title>
        <authorList>
            <person name="Schuster J.A."/>
            <person name="Klingl A."/>
            <person name="Vogel R.F."/>
            <person name="Ehrmann M.A."/>
        </authorList>
    </citation>
    <scope>NUCLEOTIDE SEQUENCE [LARGE SCALE GENOMIC DNA]</scope>
    <source>
        <strain evidence="2 3">TMW 1.2098</strain>
    </source>
</reference>
<keyword evidence="3" id="KW-1185">Reference proteome</keyword>
<feature type="transmembrane region" description="Helical" evidence="1">
    <location>
        <begin position="46"/>
        <end position="66"/>
    </location>
</feature>
<feature type="transmembrane region" description="Helical" evidence="1">
    <location>
        <begin position="150"/>
        <end position="167"/>
    </location>
</feature>
<feature type="transmembrane region" description="Helical" evidence="1">
    <location>
        <begin position="7"/>
        <end position="26"/>
    </location>
</feature>
<feature type="transmembrane region" description="Helical" evidence="1">
    <location>
        <begin position="187"/>
        <end position="206"/>
    </location>
</feature>
<keyword evidence="1" id="KW-0812">Transmembrane</keyword>
<keyword evidence="1" id="KW-0472">Membrane</keyword>
<organism evidence="2 3">
    <name type="scientific">Companilactobacillus mishanensis</name>
    <dbReference type="NCBI Taxonomy" id="2486008"/>
    <lineage>
        <taxon>Bacteria</taxon>
        <taxon>Bacillati</taxon>
        <taxon>Bacillota</taxon>
        <taxon>Bacilli</taxon>
        <taxon>Lactobacillales</taxon>
        <taxon>Lactobacillaceae</taxon>
        <taxon>Companilactobacillus</taxon>
    </lineage>
</organism>
<feature type="transmembrane region" description="Helical" evidence="1">
    <location>
        <begin position="113"/>
        <end position="138"/>
    </location>
</feature>